<reference evidence="2" key="1">
    <citation type="submission" date="2023-10" db="EMBL/GenBank/DDBJ databases">
        <title>Whole Genome based description of the genera Actinobaculum and Actinotignum reveals a complex phylogenetic relationship within the species included in the genus Actinotignum.</title>
        <authorList>
            <person name="Jensen C.S."/>
            <person name="Dargis R."/>
            <person name="Kemp M."/>
            <person name="Christensen J.J."/>
        </authorList>
    </citation>
    <scope>NUCLEOTIDE SEQUENCE</scope>
    <source>
        <strain evidence="2">SLA_B511</strain>
    </source>
</reference>
<dbReference type="Pfam" id="PF09605">
    <property type="entry name" value="Trep_Strep"/>
    <property type="match status" value="1"/>
</dbReference>
<sequence>MKLKNVVQIAVLGVIGFVLAMGIGMLTGLLGVVSLYVSAGFGAFFVAPVYVIMARKVQKRGASFLFWLIIGLLYIAMGYWIATPICVVAGIIAELIVGDYSNKNRIAMAFSASMFIYAMHPILFVVLLGAENIARFVSSMSLEQAQMMVASYTGNVIVICVLVNIVLELIAGRFGLFINNKFFEKNSKQSRLS</sequence>
<dbReference type="Proteomes" id="UP001281731">
    <property type="component" value="Unassembled WGS sequence"/>
</dbReference>
<feature type="transmembrane region" description="Helical" evidence="1">
    <location>
        <begin position="64"/>
        <end position="93"/>
    </location>
</feature>
<keyword evidence="1" id="KW-1133">Transmembrane helix</keyword>
<feature type="transmembrane region" description="Helical" evidence="1">
    <location>
        <begin position="33"/>
        <end position="52"/>
    </location>
</feature>
<comment type="caution">
    <text evidence="2">The sequence shown here is derived from an EMBL/GenBank/DDBJ whole genome shotgun (WGS) entry which is preliminary data.</text>
</comment>
<feature type="transmembrane region" description="Helical" evidence="1">
    <location>
        <begin position="105"/>
        <end position="128"/>
    </location>
</feature>
<dbReference type="RefSeq" id="WP_019134606.1">
    <property type="nucleotide sequence ID" value="NZ_JAWNGC010000002.1"/>
</dbReference>
<proteinExistence type="predicted"/>
<feature type="transmembrane region" description="Helical" evidence="1">
    <location>
        <begin position="149"/>
        <end position="171"/>
    </location>
</feature>
<dbReference type="AlphaFoldDB" id="A0AAW9HWM4"/>
<dbReference type="EMBL" id="JAWNGC010000002">
    <property type="protein sequence ID" value="MDY5154665.1"/>
    <property type="molecule type" value="Genomic_DNA"/>
</dbReference>
<dbReference type="InterPro" id="IPR011733">
    <property type="entry name" value="CHP02185_IM"/>
</dbReference>
<gene>
    <name evidence="2" type="ORF">R6G80_02845</name>
</gene>
<accession>A0AAW9HWM4</accession>
<keyword evidence="1" id="KW-0812">Transmembrane</keyword>
<name>A0AAW9HWM4_9ACTO</name>
<evidence type="ECO:0000256" key="1">
    <source>
        <dbReference type="SAM" id="Phobius"/>
    </source>
</evidence>
<feature type="transmembrane region" description="Helical" evidence="1">
    <location>
        <begin position="7"/>
        <end position="27"/>
    </location>
</feature>
<evidence type="ECO:0000313" key="2">
    <source>
        <dbReference type="EMBL" id="MDY5154665.1"/>
    </source>
</evidence>
<dbReference type="NCBIfam" id="TIGR02185">
    <property type="entry name" value="Trep_Strep"/>
    <property type="match status" value="1"/>
</dbReference>
<protein>
    <submittedName>
        <fullName evidence="2">MptD family putative ECF transporter S component</fullName>
    </submittedName>
</protein>
<evidence type="ECO:0000313" key="3">
    <source>
        <dbReference type="Proteomes" id="UP001281731"/>
    </source>
</evidence>
<keyword evidence="1" id="KW-0472">Membrane</keyword>
<organism evidence="2 3">
    <name type="scientific">Actinotignum urinale</name>
    <dbReference type="NCBI Taxonomy" id="190146"/>
    <lineage>
        <taxon>Bacteria</taxon>
        <taxon>Bacillati</taxon>
        <taxon>Actinomycetota</taxon>
        <taxon>Actinomycetes</taxon>
        <taxon>Actinomycetales</taxon>
        <taxon>Actinomycetaceae</taxon>
        <taxon>Actinotignum</taxon>
    </lineage>
</organism>